<keyword evidence="2" id="KW-1185">Reference proteome</keyword>
<dbReference type="PANTHER" id="PTHR46601:SF1">
    <property type="entry name" value="ADF-H DOMAIN-CONTAINING PROTEIN"/>
    <property type="match status" value="1"/>
</dbReference>
<gene>
    <name evidence="1" type="ORF">OS493_006918</name>
</gene>
<dbReference type="Proteomes" id="UP001163046">
    <property type="component" value="Unassembled WGS sequence"/>
</dbReference>
<dbReference type="OrthoDB" id="5983328at2759"/>
<evidence type="ECO:0000313" key="2">
    <source>
        <dbReference type="Proteomes" id="UP001163046"/>
    </source>
</evidence>
<proteinExistence type="predicted"/>
<protein>
    <submittedName>
        <fullName evidence="1">Uncharacterized protein</fullName>
    </submittedName>
</protein>
<dbReference type="EMBL" id="MU825875">
    <property type="protein sequence ID" value="KAJ7386884.1"/>
    <property type="molecule type" value="Genomic_DNA"/>
</dbReference>
<evidence type="ECO:0000313" key="1">
    <source>
        <dbReference type="EMBL" id="KAJ7386884.1"/>
    </source>
</evidence>
<comment type="caution">
    <text evidence="1">The sequence shown here is derived from an EMBL/GenBank/DDBJ whole genome shotgun (WGS) entry which is preliminary data.</text>
</comment>
<organism evidence="1 2">
    <name type="scientific">Desmophyllum pertusum</name>
    <dbReference type="NCBI Taxonomy" id="174260"/>
    <lineage>
        <taxon>Eukaryota</taxon>
        <taxon>Metazoa</taxon>
        <taxon>Cnidaria</taxon>
        <taxon>Anthozoa</taxon>
        <taxon>Hexacorallia</taxon>
        <taxon>Scleractinia</taxon>
        <taxon>Caryophylliina</taxon>
        <taxon>Caryophylliidae</taxon>
        <taxon>Desmophyllum</taxon>
    </lineage>
</organism>
<dbReference type="PANTHER" id="PTHR46601">
    <property type="entry name" value="ULP_PROTEASE DOMAIN-CONTAINING PROTEIN"/>
    <property type="match status" value="1"/>
</dbReference>
<name>A0A9W9ZTJ6_9CNID</name>
<reference evidence="1" key="1">
    <citation type="submission" date="2023-01" db="EMBL/GenBank/DDBJ databases">
        <title>Genome assembly of the deep-sea coral Lophelia pertusa.</title>
        <authorList>
            <person name="Herrera S."/>
            <person name="Cordes E."/>
        </authorList>
    </citation>
    <scope>NUCLEOTIDE SEQUENCE</scope>
    <source>
        <strain evidence="1">USNM1676648</strain>
        <tissue evidence="1">Polyp</tissue>
    </source>
</reference>
<sequence length="328" mass="37324">MSWKRSWKRKIGARGGCRTKDKDRLDSISKYSIFVDVTQDYDSVHKAQELIDKYLKDEIKVPVAKLHKFTDGCPAQYKLCHCVGDLSCCLADFGYQINRNYFETSHAKGEQDAAGSNVKQKQPLHSPPEPNQWACKDVSSSMFLQVVMGPERKIFVCERTCFCLDCIHGEEANCCNKEWLHQWKEVKLTRESYAATTRQSAAESDAMLGDTAVRIADLASKDSVVVIAAAEDAAYEYYLLKVTSDGITELEEDVTDNYGSSFQKNTPVLKGHFFVRENLIDMTYRIEERKRAHDLPGTVRHIYGDLKRKRRGIFQVPVQVNDEIIASL</sequence>
<dbReference type="AlphaFoldDB" id="A0A9W9ZTJ6"/>
<accession>A0A9W9ZTJ6</accession>